<dbReference type="Proteomes" id="UP000515162">
    <property type="component" value="Chromosome X"/>
</dbReference>
<evidence type="ECO:0000256" key="5">
    <source>
        <dbReference type="ARBA" id="ARBA00023136"/>
    </source>
</evidence>
<evidence type="ECO:0000256" key="6">
    <source>
        <dbReference type="RuleBase" id="RU363053"/>
    </source>
</evidence>
<keyword evidence="7" id="KW-1185">Reference proteome</keyword>
<reference evidence="8" key="1">
    <citation type="submission" date="2025-08" db="UniProtKB">
        <authorList>
            <consortium name="RefSeq"/>
        </authorList>
    </citation>
    <scope>IDENTIFICATION</scope>
    <source>
        <strain evidence="8">Mau12</strain>
        <tissue evidence="8">Whole Body</tissue>
    </source>
</reference>
<gene>
    <name evidence="8" type="primary">LOC117147789</name>
</gene>
<evidence type="ECO:0000313" key="7">
    <source>
        <dbReference type="Proteomes" id="UP000515162"/>
    </source>
</evidence>
<dbReference type="InterPro" id="IPR007248">
    <property type="entry name" value="Mpv17_PMP22"/>
</dbReference>
<dbReference type="Pfam" id="PF04117">
    <property type="entry name" value="Mpv17_PMP22"/>
    <property type="match status" value="1"/>
</dbReference>
<evidence type="ECO:0000256" key="2">
    <source>
        <dbReference type="ARBA" id="ARBA00006824"/>
    </source>
</evidence>
<accession>A0A6P8L616</accession>
<dbReference type="GO" id="GO:0005739">
    <property type="term" value="C:mitochondrion"/>
    <property type="evidence" value="ECO:0007669"/>
    <property type="project" value="TreeGrafter"/>
</dbReference>
<sequence length="290" mass="32690">MHMVLVPLARLRVKIGAKKCSRSLIFVHPATAMFEFSIRKLHSSHSSCSFSAAFGAGEQPIAISKPHSHRLHTREHRSQAEIAMAGPLLWQNFKVFVTRYPIVRGMISYSLIWPTGSLIQQTVEGRRWGTYDWWRVLRFSMYGGLFVAPTLYGWVKISSAMWPQTSLRTGVIKAAVETISYTPGAMTCFYFIMSLLESKTVEQAVAEVGKKFLPTYKVLSVGFQGERPSNPPVPLLLQVALSVWPLVATINFTLIPERNRVPFISACSLCWTCFLAYMKHLEHHEVDGAI</sequence>
<dbReference type="RefSeq" id="XP_033170721.1">
    <property type="nucleotide sequence ID" value="XM_033314830.1"/>
</dbReference>
<keyword evidence="3" id="KW-0812">Transmembrane</keyword>
<evidence type="ECO:0000313" key="8">
    <source>
        <dbReference type="RefSeq" id="XP_033170721.1"/>
    </source>
</evidence>
<evidence type="ECO:0000256" key="3">
    <source>
        <dbReference type="ARBA" id="ARBA00022692"/>
    </source>
</evidence>
<proteinExistence type="inferred from homology"/>
<keyword evidence="4" id="KW-1133">Transmembrane helix</keyword>
<name>A0A6P8L616_DROMA</name>
<dbReference type="PANTHER" id="PTHR11266">
    <property type="entry name" value="PEROXISOMAL MEMBRANE PROTEIN 2, PXMP2 MPV17"/>
    <property type="match status" value="1"/>
</dbReference>
<dbReference type="GeneID" id="117147789"/>
<dbReference type="PANTHER" id="PTHR11266:SF75">
    <property type="entry name" value="IP10007P-RELATED"/>
    <property type="match status" value="1"/>
</dbReference>
<evidence type="ECO:0000256" key="4">
    <source>
        <dbReference type="ARBA" id="ARBA00022989"/>
    </source>
</evidence>
<protein>
    <submittedName>
        <fullName evidence="8">Protein sym1 isoform X1</fullName>
    </submittedName>
</protein>
<dbReference type="GO" id="GO:0016020">
    <property type="term" value="C:membrane"/>
    <property type="evidence" value="ECO:0007669"/>
    <property type="project" value="UniProtKB-SubCell"/>
</dbReference>
<comment type="subcellular location">
    <subcellularLocation>
        <location evidence="1">Membrane</location>
        <topology evidence="1">Multi-pass membrane protein</topology>
    </subcellularLocation>
</comment>
<organism evidence="7 8">
    <name type="scientific">Drosophila mauritiana</name>
    <name type="common">Fruit fly</name>
    <dbReference type="NCBI Taxonomy" id="7226"/>
    <lineage>
        <taxon>Eukaryota</taxon>
        <taxon>Metazoa</taxon>
        <taxon>Ecdysozoa</taxon>
        <taxon>Arthropoda</taxon>
        <taxon>Hexapoda</taxon>
        <taxon>Insecta</taxon>
        <taxon>Pterygota</taxon>
        <taxon>Neoptera</taxon>
        <taxon>Endopterygota</taxon>
        <taxon>Diptera</taxon>
        <taxon>Brachycera</taxon>
        <taxon>Muscomorpha</taxon>
        <taxon>Ephydroidea</taxon>
        <taxon>Drosophilidae</taxon>
        <taxon>Drosophila</taxon>
        <taxon>Sophophora</taxon>
    </lineage>
</organism>
<keyword evidence="5" id="KW-0472">Membrane</keyword>
<comment type="similarity">
    <text evidence="2 6">Belongs to the peroxisomal membrane protein PXMP2/4 family.</text>
</comment>
<evidence type="ECO:0000256" key="1">
    <source>
        <dbReference type="ARBA" id="ARBA00004141"/>
    </source>
</evidence>
<dbReference type="AlphaFoldDB" id="A0A6P8L616"/>